<accession>A0ABQ9ZSU0</accession>
<dbReference type="EMBL" id="JAOYFB010000005">
    <property type="protein sequence ID" value="KAK4015994.1"/>
    <property type="molecule type" value="Genomic_DNA"/>
</dbReference>
<protein>
    <submittedName>
        <fullName evidence="1">Uncharacterized protein</fullName>
    </submittedName>
</protein>
<evidence type="ECO:0000313" key="1">
    <source>
        <dbReference type="EMBL" id="KAK4015994.1"/>
    </source>
</evidence>
<reference evidence="1 2" key="1">
    <citation type="journal article" date="2023" name="Nucleic Acids Res.">
        <title>The hologenome of Daphnia magna reveals possible DNA methylation and microbiome-mediated evolution of the host genome.</title>
        <authorList>
            <person name="Chaturvedi A."/>
            <person name="Li X."/>
            <person name="Dhandapani V."/>
            <person name="Marshall H."/>
            <person name="Kissane S."/>
            <person name="Cuenca-Cambronero M."/>
            <person name="Asole G."/>
            <person name="Calvet F."/>
            <person name="Ruiz-Romero M."/>
            <person name="Marangio P."/>
            <person name="Guigo R."/>
            <person name="Rago D."/>
            <person name="Mirbahai L."/>
            <person name="Eastwood N."/>
            <person name="Colbourne J.K."/>
            <person name="Zhou J."/>
            <person name="Mallon E."/>
            <person name="Orsini L."/>
        </authorList>
    </citation>
    <scope>NUCLEOTIDE SEQUENCE [LARGE SCALE GENOMIC DNA]</scope>
    <source>
        <strain evidence="1">LRV0_1</strain>
    </source>
</reference>
<evidence type="ECO:0000313" key="2">
    <source>
        <dbReference type="Proteomes" id="UP001234178"/>
    </source>
</evidence>
<organism evidence="1 2">
    <name type="scientific">Daphnia magna</name>
    <dbReference type="NCBI Taxonomy" id="35525"/>
    <lineage>
        <taxon>Eukaryota</taxon>
        <taxon>Metazoa</taxon>
        <taxon>Ecdysozoa</taxon>
        <taxon>Arthropoda</taxon>
        <taxon>Crustacea</taxon>
        <taxon>Branchiopoda</taxon>
        <taxon>Diplostraca</taxon>
        <taxon>Cladocera</taxon>
        <taxon>Anomopoda</taxon>
        <taxon>Daphniidae</taxon>
        <taxon>Daphnia</taxon>
    </lineage>
</organism>
<sequence length="68" mass="7560">MDGSYARIQIGIRQMTCADSFSAAKKKEEEEEPKIDHHHSIVIAMVNHSVDVQRPPHSFLGTNSSPSL</sequence>
<keyword evidence="2" id="KW-1185">Reference proteome</keyword>
<dbReference type="Proteomes" id="UP001234178">
    <property type="component" value="Unassembled WGS sequence"/>
</dbReference>
<comment type="caution">
    <text evidence="1">The sequence shown here is derived from an EMBL/GenBank/DDBJ whole genome shotgun (WGS) entry which is preliminary data.</text>
</comment>
<gene>
    <name evidence="1" type="ORF">OUZ56_030958</name>
</gene>
<proteinExistence type="predicted"/>
<name>A0ABQ9ZSU0_9CRUS</name>